<dbReference type="InterPro" id="IPR006530">
    <property type="entry name" value="YD"/>
</dbReference>
<evidence type="ECO:0000313" key="2">
    <source>
        <dbReference type="Proteomes" id="UP000017174"/>
    </source>
</evidence>
<dbReference type="AlphaFoldDB" id="U7V0P8"/>
<reference evidence="1 2" key="1">
    <citation type="submission" date="2013-08" db="EMBL/GenBank/DDBJ databases">
        <authorList>
            <person name="Weinstock G."/>
            <person name="Sodergren E."/>
            <person name="Wylie T."/>
            <person name="Fulton L."/>
            <person name="Fulton R."/>
            <person name="Fronick C."/>
            <person name="O'Laughlin M."/>
            <person name="Godfrey J."/>
            <person name="Miner T."/>
            <person name="Herter B."/>
            <person name="Appelbaum E."/>
            <person name="Cordes M."/>
            <person name="Lek S."/>
            <person name="Wollam A."/>
            <person name="Pepin K.H."/>
            <person name="Palsikar V.B."/>
            <person name="Mitreva M."/>
            <person name="Wilson R.K."/>
        </authorList>
    </citation>
    <scope>NUCLEOTIDE SEQUENCE [LARGE SCALE GENOMIC DNA]</scope>
    <source>
        <strain evidence="1 2">F0184</strain>
    </source>
</reference>
<protein>
    <recommendedName>
        <fullName evidence="3">RHS repeat protein</fullName>
    </recommendedName>
</protein>
<dbReference type="Proteomes" id="UP000017174">
    <property type="component" value="Unassembled WGS sequence"/>
</dbReference>
<evidence type="ECO:0008006" key="3">
    <source>
        <dbReference type="Google" id="ProtNLM"/>
    </source>
</evidence>
<dbReference type="NCBIfam" id="TIGR01643">
    <property type="entry name" value="YD_repeat_2x"/>
    <property type="match status" value="1"/>
</dbReference>
<sequence length="49" mass="5710">MFNHRYAYDALGNLIYRQLPDGENQLRIYGQRLTHGLPKPQCKSSKGIF</sequence>
<proteinExistence type="predicted"/>
<accession>U7V0P8</accession>
<organism evidence="1 2">
    <name type="scientific">Rothia aeria F0184</name>
    <dbReference type="NCBI Taxonomy" id="888019"/>
    <lineage>
        <taxon>Bacteria</taxon>
        <taxon>Bacillati</taxon>
        <taxon>Actinomycetota</taxon>
        <taxon>Actinomycetes</taxon>
        <taxon>Micrococcales</taxon>
        <taxon>Micrococcaceae</taxon>
        <taxon>Rothia</taxon>
    </lineage>
</organism>
<dbReference type="HOGENOM" id="CLU_3140270_0_0_11"/>
<dbReference type="EMBL" id="AXZG01000062">
    <property type="protein sequence ID" value="ERT64288.1"/>
    <property type="molecule type" value="Genomic_DNA"/>
</dbReference>
<name>U7V0P8_9MICC</name>
<evidence type="ECO:0000313" key="1">
    <source>
        <dbReference type="EMBL" id="ERT64288.1"/>
    </source>
</evidence>
<gene>
    <name evidence="1" type="ORF">HMPREF0742_02327</name>
</gene>
<comment type="caution">
    <text evidence="1">The sequence shown here is derived from an EMBL/GenBank/DDBJ whole genome shotgun (WGS) entry which is preliminary data.</text>
</comment>